<proteinExistence type="predicted"/>
<name>X0W7I5_9ZZZZ</name>
<dbReference type="EMBL" id="BARS01030923">
    <property type="protein sequence ID" value="GAG26909.1"/>
    <property type="molecule type" value="Genomic_DNA"/>
</dbReference>
<sequence>MDYRTQSLEEIARRIKRDRLILNLQSFKWNSNNPISKINVPAIYMFEGRDTVKEFSSKNGLGYPCKRHLEINIEIVTKNDANAKSVKEMY</sequence>
<evidence type="ECO:0000313" key="1">
    <source>
        <dbReference type="EMBL" id="GAG26909.1"/>
    </source>
</evidence>
<reference evidence="1" key="1">
    <citation type="journal article" date="2014" name="Front. Microbiol.">
        <title>High frequency of phylogenetically diverse reductive dehalogenase-homologous genes in deep subseafloor sedimentary metagenomes.</title>
        <authorList>
            <person name="Kawai M."/>
            <person name="Futagami T."/>
            <person name="Toyoda A."/>
            <person name="Takaki Y."/>
            <person name="Nishi S."/>
            <person name="Hori S."/>
            <person name="Arai W."/>
            <person name="Tsubouchi T."/>
            <person name="Morono Y."/>
            <person name="Uchiyama I."/>
            <person name="Ito T."/>
            <person name="Fujiyama A."/>
            <person name="Inagaki F."/>
            <person name="Takami H."/>
        </authorList>
    </citation>
    <scope>NUCLEOTIDE SEQUENCE</scope>
    <source>
        <strain evidence="1">Expedition CK06-06</strain>
    </source>
</reference>
<accession>X0W7I5</accession>
<protein>
    <submittedName>
        <fullName evidence="1">Uncharacterized protein</fullName>
    </submittedName>
</protein>
<gene>
    <name evidence="1" type="ORF">S01H1_48164</name>
</gene>
<comment type="caution">
    <text evidence="1">The sequence shown here is derived from an EMBL/GenBank/DDBJ whole genome shotgun (WGS) entry which is preliminary data.</text>
</comment>
<feature type="non-terminal residue" evidence="1">
    <location>
        <position position="90"/>
    </location>
</feature>
<dbReference type="AlphaFoldDB" id="X0W7I5"/>
<organism evidence="1">
    <name type="scientific">marine sediment metagenome</name>
    <dbReference type="NCBI Taxonomy" id="412755"/>
    <lineage>
        <taxon>unclassified sequences</taxon>
        <taxon>metagenomes</taxon>
        <taxon>ecological metagenomes</taxon>
    </lineage>
</organism>